<reference evidence="2 3" key="1">
    <citation type="submission" date="2021-04" db="EMBL/GenBank/DDBJ databases">
        <title>novel species isolated from subtropical streams in China.</title>
        <authorList>
            <person name="Lu H."/>
        </authorList>
    </citation>
    <scope>NUCLEOTIDE SEQUENCE [LARGE SCALE GENOMIC DNA]</scope>
    <source>
        <strain evidence="2 3">FT147W</strain>
    </source>
</reference>
<dbReference type="RefSeq" id="WP_212677471.1">
    <property type="nucleotide sequence ID" value="NZ_JAGSPK010000001.1"/>
</dbReference>
<gene>
    <name evidence="2" type="ORF">KDM87_01570</name>
</gene>
<organism evidence="2 3">
    <name type="scientific">Undibacterium rivi</name>
    <dbReference type="NCBI Taxonomy" id="2828729"/>
    <lineage>
        <taxon>Bacteria</taxon>
        <taxon>Pseudomonadati</taxon>
        <taxon>Pseudomonadota</taxon>
        <taxon>Betaproteobacteria</taxon>
        <taxon>Burkholderiales</taxon>
        <taxon>Oxalobacteraceae</taxon>
        <taxon>Undibacterium</taxon>
    </lineage>
</organism>
<keyword evidence="1" id="KW-0812">Transmembrane</keyword>
<feature type="transmembrane region" description="Helical" evidence="1">
    <location>
        <begin position="36"/>
        <end position="55"/>
    </location>
</feature>
<name>A0ABS5GXU1_9BURK</name>
<keyword evidence="1" id="KW-0472">Membrane</keyword>
<feature type="transmembrane region" description="Helical" evidence="1">
    <location>
        <begin position="6"/>
        <end position="24"/>
    </location>
</feature>
<accession>A0ABS5GXU1</accession>
<dbReference type="InterPro" id="IPR008407">
    <property type="entry name" value="Brnchd-chn_aa_trnsp_AzlD"/>
</dbReference>
<comment type="caution">
    <text evidence="2">The sequence shown here is derived from an EMBL/GenBank/DDBJ whole genome shotgun (WGS) entry which is preliminary data.</text>
</comment>
<dbReference type="Proteomes" id="UP000682982">
    <property type="component" value="Unassembled WGS sequence"/>
</dbReference>
<feature type="transmembrane region" description="Helical" evidence="1">
    <location>
        <begin position="75"/>
        <end position="101"/>
    </location>
</feature>
<evidence type="ECO:0000313" key="2">
    <source>
        <dbReference type="EMBL" id="MBR7791270.1"/>
    </source>
</evidence>
<evidence type="ECO:0000256" key="1">
    <source>
        <dbReference type="SAM" id="Phobius"/>
    </source>
</evidence>
<protein>
    <submittedName>
        <fullName evidence="2">AzlD domain-containing protein</fullName>
    </submittedName>
</protein>
<dbReference type="Pfam" id="PF05437">
    <property type="entry name" value="AzlD"/>
    <property type="match status" value="1"/>
</dbReference>
<dbReference type="EMBL" id="JAGSPK010000001">
    <property type="protein sequence ID" value="MBR7791270.1"/>
    <property type="molecule type" value="Genomic_DNA"/>
</dbReference>
<keyword evidence="3" id="KW-1185">Reference proteome</keyword>
<sequence>MNYVLMIGGMALVTVLIKALFFILGDRLVFPPWLNLALSFVPVTVLTAIITPMILAPHGKGPELHWRNPQLLASLIAVIVCVLSRRQLLTIVVGLLSFFFLQWQFSM</sequence>
<proteinExistence type="predicted"/>
<keyword evidence="1" id="KW-1133">Transmembrane helix</keyword>
<evidence type="ECO:0000313" key="3">
    <source>
        <dbReference type="Proteomes" id="UP000682982"/>
    </source>
</evidence>